<keyword evidence="2 6" id="KW-0227">DNA damage</keyword>
<evidence type="ECO:0000256" key="3">
    <source>
        <dbReference type="ARBA" id="ARBA00022769"/>
    </source>
</evidence>
<comment type="subunit">
    <text evidence="6">Interacts with UvrB in an incision complex.</text>
</comment>
<evidence type="ECO:0000256" key="6">
    <source>
        <dbReference type="HAMAP-Rule" id="MF_00203"/>
    </source>
</evidence>
<dbReference type="InterPro" id="IPR000305">
    <property type="entry name" value="GIY-YIG_endonuc"/>
</dbReference>
<dbReference type="AlphaFoldDB" id="I7L0D0"/>
<evidence type="ECO:0000256" key="5">
    <source>
        <dbReference type="ARBA" id="ARBA00023204"/>
    </source>
</evidence>
<dbReference type="PANTHER" id="PTHR30562">
    <property type="entry name" value="UVRC/OXIDOREDUCTASE"/>
    <property type="match status" value="1"/>
</dbReference>
<evidence type="ECO:0000256" key="4">
    <source>
        <dbReference type="ARBA" id="ARBA00022881"/>
    </source>
</evidence>
<keyword evidence="5 6" id="KW-0234">DNA repair</keyword>
<dbReference type="PATRIC" id="fig|1201294.9.peg.2056"/>
<evidence type="ECO:0000313" key="10">
    <source>
        <dbReference type="EMBL" id="CCJ36795.1"/>
    </source>
</evidence>
<name>I7L0D0_METBM</name>
<sequence length="525" mass="60005">MKMTRCTRTMIDLQSLPAEPGCYLFSDDEGSIIYVGKAKNLKRRVSSYFSRHDLDPKTRILVAAIAAVDFIVTDTEVEAFILENTLIKKHQPKYNIDLKDSKSYAYIHITDEPYPRIHVARGPDGNGRYYGPFVSARERDDLLRLLKRTFGLRSCRRLPRRPCLRAHIGSCSAPCTREIGEDDYQELVGRAEAVLKGDIAGLIRTLREEMAACAERQDYERALELRDQVAALEGLRERQHVDRQKTYNEDIVNYIASDGTVFLMLFNVYRGTLAGKREYTFDAKEGFLEEFLTRYYADHEPPEEVILPEAVDDGVAGYLSHLRGGKVRMVVPQRGEKKKLLDLVRKNVEIGFFGDRIKVEELKRRLHLPDLPVVIECFDISHLSGTAMVGSMVRFRWGRPDKRNYRRFKIRTVEGIDDFAAIAEVVGRRYSRLQREGGDLPDLIIVDGGKGQLAAAGAVLRELGIRVPIVAIAEREEEVFVPGFTHPLPLDRHEKASLFIQEIRDEAHRFAITYHRTLRKKTVTP</sequence>
<dbReference type="InterPro" id="IPR038476">
    <property type="entry name" value="UvrC_RNase_H_dom_sf"/>
</dbReference>
<feature type="domain" description="UvrC family homology region profile" evidence="9">
    <location>
        <begin position="282"/>
        <end position="460"/>
    </location>
</feature>
<dbReference type="GO" id="GO:0009432">
    <property type="term" value="P:SOS response"/>
    <property type="evidence" value="ECO:0007669"/>
    <property type="project" value="UniProtKB-UniRule"/>
</dbReference>
<keyword evidence="11" id="KW-1185">Reference proteome</keyword>
<dbReference type="InterPro" id="IPR036876">
    <property type="entry name" value="UVR_dom_sf"/>
</dbReference>
<dbReference type="KEGG" id="mbg:BN140_1872"/>
<dbReference type="GO" id="GO:0006289">
    <property type="term" value="P:nucleotide-excision repair"/>
    <property type="evidence" value="ECO:0007669"/>
    <property type="project" value="UniProtKB-UniRule"/>
</dbReference>
<dbReference type="GO" id="GO:0005737">
    <property type="term" value="C:cytoplasm"/>
    <property type="evidence" value="ECO:0007669"/>
    <property type="project" value="UniProtKB-SubCell"/>
</dbReference>
<dbReference type="SMART" id="SM00465">
    <property type="entry name" value="GIYc"/>
    <property type="match status" value="1"/>
</dbReference>
<dbReference type="HAMAP" id="MF_00203">
    <property type="entry name" value="UvrC"/>
    <property type="match status" value="1"/>
</dbReference>
<evidence type="ECO:0000313" key="11">
    <source>
        <dbReference type="Proteomes" id="UP000009007"/>
    </source>
</evidence>
<evidence type="ECO:0000259" key="8">
    <source>
        <dbReference type="PROSITE" id="PS50164"/>
    </source>
</evidence>
<dbReference type="InterPro" id="IPR035901">
    <property type="entry name" value="GIY-YIG_endonuc_sf"/>
</dbReference>
<dbReference type="GO" id="GO:0003677">
    <property type="term" value="F:DNA binding"/>
    <property type="evidence" value="ECO:0007669"/>
    <property type="project" value="UniProtKB-UniRule"/>
</dbReference>
<dbReference type="PANTHER" id="PTHR30562:SF1">
    <property type="entry name" value="UVRABC SYSTEM PROTEIN C"/>
    <property type="match status" value="1"/>
</dbReference>
<dbReference type="Gene3D" id="4.10.860.10">
    <property type="entry name" value="UVR domain"/>
    <property type="match status" value="1"/>
</dbReference>
<dbReference type="STRING" id="1201294.BN140_1872"/>
<evidence type="ECO:0000256" key="2">
    <source>
        <dbReference type="ARBA" id="ARBA00022763"/>
    </source>
</evidence>
<dbReference type="Pfam" id="PF08459">
    <property type="entry name" value="UvrC_RNaseH_dom"/>
    <property type="match status" value="1"/>
</dbReference>
<evidence type="ECO:0000259" key="9">
    <source>
        <dbReference type="PROSITE" id="PS50165"/>
    </source>
</evidence>
<comment type="similarity">
    <text evidence="6">Belongs to the UvrC family.</text>
</comment>
<dbReference type="HOGENOM" id="CLU_014841_3_2_2"/>
<dbReference type="InterPro" id="IPR050066">
    <property type="entry name" value="UvrABC_protein_C"/>
</dbReference>
<comment type="function">
    <text evidence="6">The UvrABC repair system catalyzes the recognition and processing of DNA lesions. UvrC both incises the 5' and 3' sides of the lesion. The N-terminal half is responsible for the 3' incision and the C-terminal half is responsible for the 5' incision.</text>
</comment>
<dbReference type="GO" id="GO:0009380">
    <property type="term" value="C:excinuclease repair complex"/>
    <property type="evidence" value="ECO:0007669"/>
    <property type="project" value="InterPro"/>
</dbReference>
<dbReference type="InterPro" id="IPR001162">
    <property type="entry name" value="UvrC_RNase_H_dom"/>
</dbReference>
<dbReference type="Pfam" id="PF02151">
    <property type="entry name" value="UVR"/>
    <property type="match status" value="1"/>
</dbReference>
<keyword evidence="1 6" id="KW-0963">Cytoplasm</keyword>
<dbReference type="InterPro" id="IPR004791">
    <property type="entry name" value="UvrC"/>
</dbReference>
<accession>I7L0D0</accession>
<dbReference type="SUPFAM" id="SSF82771">
    <property type="entry name" value="GIY-YIG endonuclease"/>
    <property type="match status" value="1"/>
</dbReference>
<dbReference type="SUPFAM" id="SSF46600">
    <property type="entry name" value="C-terminal UvrC-binding domain of UvrB"/>
    <property type="match status" value="1"/>
</dbReference>
<dbReference type="Gene3D" id="3.40.1440.10">
    <property type="entry name" value="GIY-YIG endonuclease"/>
    <property type="match status" value="1"/>
</dbReference>
<keyword evidence="3 6" id="KW-0228">DNA excision</keyword>
<dbReference type="PROSITE" id="PS50151">
    <property type="entry name" value="UVR"/>
    <property type="match status" value="1"/>
</dbReference>
<evidence type="ECO:0000259" key="7">
    <source>
        <dbReference type="PROSITE" id="PS50151"/>
    </source>
</evidence>
<keyword evidence="4 6" id="KW-0267">Excision nuclease</keyword>
<keyword evidence="6" id="KW-0742">SOS response</keyword>
<gene>
    <name evidence="6 10" type="primary">uvrC</name>
    <name evidence="10" type="ordered locus">BN140_1872</name>
</gene>
<comment type="subcellular location">
    <subcellularLocation>
        <location evidence="6">Cytoplasm</location>
    </subcellularLocation>
</comment>
<dbReference type="Pfam" id="PF01541">
    <property type="entry name" value="GIY-YIG"/>
    <property type="match status" value="1"/>
</dbReference>
<dbReference type="PROSITE" id="PS50164">
    <property type="entry name" value="GIY_YIG"/>
    <property type="match status" value="1"/>
</dbReference>
<dbReference type="PROSITE" id="PS50165">
    <property type="entry name" value="UVRC"/>
    <property type="match status" value="1"/>
</dbReference>
<dbReference type="NCBIfam" id="TIGR00194">
    <property type="entry name" value="uvrC"/>
    <property type="match status" value="1"/>
</dbReference>
<dbReference type="FunFam" id="3.40.1440.10:FF:000001">
    <property type="entry name" value="UvrABC system protein C"/>
    <property type="match status" value="1"/>
</dbReference>
<dbReference type="GO" id="GO:0009381">
    <property type="term" value="F:excinuclease ABC activity"/>
    <property type="evidence" value="ECO:0007669"/>
    <property type="project" value="UniProtKB-UniRule"/>
</dbReference>
<organism evidence="10 11">
    <name type="scientific">Methanoculleus bourgensis (strain ATCC 43281 / DSM 3045 / OCM 15 / MS2)</name>
    <name type="common">Methanogenium bourgense</name>
    <dbReference type="NCBI Taxonomy" id="1201294"/>
    <lineage>
        <taxon>Archaea</taxon>
        <taxon>Methanobacteriati</taxon>
        <taxon>Methanobacteriota</taxon>
        <taxon>Stenosarchaea group</taxon>
        <taxon>Methanomicrobia</taxon>
        <taxon>Methanomicrobiales</taxon>
        <taxon>Methanomicrobiaceae</taxon>
        <taxon>Methanoculleus</taxon>
    </lineage>
</organism>
<dbReference type="InterPro" id="IPR047296">
    <property type="entry name" value="GIY-YIG_UvrC_Cho"/>
</dbReference>
<proteinExistence type="inferred from homology"/>
<feature type="domain" description="GIY-YIG" evidence="8">
    <location>
        <begin position="18"/>
        <end position="96"/>
    </location>
</feature>
<dbReference type="Proteomes" id="UP000009007">
    <property type="component" value="Chromosome I"/>
</dbReference>
<dbReference type="Pfam" id="PF22920">
    <property type="entry name" value="UvrC_RNaseH"/>
    <property type="match status" value="1"/>
</dbReference>
<dbReference type="InterPro" id="IPR001943">
    <property type="entry name" value="UVR_dom"/>
</dbReference>
<protein>
    <recommendedName>
        <fullName evidence="6">UvrABC system protein C</fullName>
        <shortName evidence="6">Protein UvrC</shortName>
    </recommendedName>
    <alternativeName>
        <fullName evidence="6">Excinuclease ABC subunit C</fullName>
    </alternativeName>
</protein>
<dbReference type="Gene3D" id="3.30.420.340">
    <property type="entry name" value="UvrC, RNAse H endonuclease domain"/>
    <property type="match status" value="1"/>
</dbReference>
<dbReference type="CDD" id="cd10434">
    <property type="entry name" value="GIY-YIG_UvrC_Cho"/>
    <property type="match status" value="1"/>
</dbReference>
<feature type="domain" description="UVR" evidence="7">
    <location>
        <begin position="200"/>
        <end position="235"/>
    </location>
</feature>
<evidence type="ECO:0000256" key="1">
    <source>
        <dbReference type="ARBA" id="ARBA00022490"/>
    </source>
</evidence>
<reference evidence="11" key="1">
    <citation type="journal article" date="2012" name="J. Bacteriol.">
        <title>Complete genome sequence of the hydrogenotrophic, methanogenic archaeon Methanoculleus bourgensis strain MS2T, isolated from a sewage sludge digester.</title>
        <authorList>
            <person name="Maus I."/>
            <person name="Wibberg D."/>
            <person name="Stantscheff R."/>
            <person name="Eikmeyer F.G."/>
            <person name="Seffner A."/>
            <person name="Boelter J."/>
            <person name="Szczepanowski R."/>
            <person name="Blom J."/>
            <person name="Jaenicke S."/>
            <person name="Konig H."/>
            <person name="Puhler A."/>
            <person name="Schluter A."/>
        </authorList>
    </citation>
    <scope>NUCLEOTIDE SEQUENCE [LARGE SCALE GENOMIC DNA]</scope>
    <source>
        <strain evidence="11">ATCC 43281 / DSM 3045 / OCM 15 / MS2</strain>
    </source>
</reference>
<dbReference type="EMBL" id="HE964772">
    <property type="protein sequence ID" value="CCJ36795.1"/>
    <property type="molecule type" value="Genomic_DNA"/>
</dbReference>